<proteinExistence type="predicted"/>
<evidence type="ECO:0000259" key="2">
    <source>
        <dbReference type="Pfam" id="PF07995"/>
    </source>
</evidence>
<dbReference type="OrthoDB" id="6744at2157"/>
<sequence>MQSDSTDRAASSRGRSRRRFLALTAAGVAGLAGCSTETATPTGGGASDPADGNGDGSDGSGSGSDGGSTADTPTAESVVGRPLESWSGYDPEWEPPTSSPLEATLGTEVLVENLEVPWDIAFAPDGDMFVTERVGRVLRFDGENVSTVAEPTEAIDAGSIEPGSDKRPWWVKGGEGGTLGVAVHPTFPDPARIFVYYTYTNGEGTKYNKVAAFDVDSENPGEPVGTVVDGIPANNYHNGGRITFGPRNYLWITCGDGGQPDDAQDPGSLAGTILRVTPAGDPAPDNPDLGDGADPRVFTYGHRNPQGIVWLPDGTPVNSEHGPTGRDEINRLVAGDNYSWNEVHEPEDYPGSGFHPPLFNTRATSFAPTGSLFYTGDAVPALRNRMVTGGLVSQQLIVTTLTPEGGTLPPAEDAYAQVTDDWSDQAYTATVHTTMQNELGRIRHVEQSPDGDIYVVTSNRDGRAEGKFPTERDDVLVRLTQE</sequence>
<dbReference type="EMBL" id="CP058910">
    <property type="protein sequence ID" value="QLH77651.1"/>
    <property type="molecule type" value="Genomic_DNA"/>
</dbReference>
<evidence type="ECO:0000256" key="1">
    <source>
        <dbReference type="SAM" id="MobiDB-lite"/>
    </source>
</evidence>
<dbReference type="AlphaFoldDB" id="A0A7D5SY59"/>
<organism evidence="3 4">
    <name type="scientific">Halosimplex rubrum</name>
    <dbReference type="NCBI Taxonomy" id="869889"/>
    <lineage>
        <taxon>Archaea</taxon>
        <taxon>Methanobacteriati</taxon>
        <taxon>Methanobacteriota</taxon>
        <taxon>Stenosarchaea group</taxon>
        <taxon>Halobacteria</taxon>
        <taxon>Halobacteriales</taxon>
        <taxon>Haloarculaceae</taxon>
        <taxon>Halosimplex</taxon>
    </lineage>
</organism>
<reference evidence="3 4" key="1">
    <citation type="submission" date="2020-07" db="EMBL/GenBank/DDBJ databases">
        <title>Halosimplex pelagicum sp. nov. and Halosimplex rubrum sp. nov., isolated from salted brown alga Laminaria, and emended description of the genus Halosimplex.</title>
        <authorList>
            <person name="Cui H."/>
        </authorList>
    </citation>
    <scope>NUCLEOTIDE SEQUENCE [LARGE SCALE GENOMIC DNA]</scope>
    <source>
        <strain evidence="3 4">R27</strain>
    </source>
</reference>
<dbReference type="Pfam" id="PF07995">
    <property type="entry name" value="GSDH"/>
    <property type="match status" value="1"/>
</dbReference>
<name>A0A7D5SY59_9EURY</name>
<feature type="compositionally biased region" description="Gly residues" evidence="1">
    <location>
        <begin position="53"/>
        <end position="66"/>
    </location>
</feature>
<dbReference type="InterPro" id="IPR011042">
    <property type="entry name" value="6-blade_b-propeller_TolB-like"/>
</dbReference>
<feature type="region of interest" description="Disordered" evidence="1">
    <location>
        <begin position="31"/>
        <end position="101"/>
    </location>
</feature>
<protein>
    <submittedName>
        <fullName evidence="3">PQQ-dependent sugar dehydrogenase</fullName>
    </submittedName>
</protein>
<dbReference type="KEGG" id="hrr:HZS55_10215"/>
<dbReference type="PANTHER" id="PTHR19328">
    <property type="entry name" value="HEDGEHOG-INTERACTING PROTEIN"/>
    <property type="match status" value="1"/>
</dbReference>
<dbReference type="InterPro" id="IPR006311">
    <property type="entry name" value="TAT_signal"/>
</dbReference>
<dbReference type="PANTHER" id="PTHR19328:SF13">
    <property type="entry name" value="HIPL1 PROTEIN"/>
    <property type="match status" value="1"/>
</dbReference>
<dbReference type="SUPFAM" id="SSF50952">
    <property type="entry name" value="Soluble quinoprotein glucose dehydrogenase"/>
    <property type="match status" value="1"/>
</dbReference>
<evidence type="ECO:0000313" key="4">
    <source>
        <dbReference type="Proteomes" id="UP000509667"/>
    </source>
</evidence>
<dbReference type="PROSITE" id="PS51318">
    <property type="entry name" value="TAT"/>
    <property type="match status" value="1"/>
</dbReference>
<dbReference type="InterPro" id="IPR011041">
    <property type="entry name" value="Quinoprot_gluc/sorb_DH_b-prop"/>
</dbReference>
<accession>A0A7D5SY59</accession>
<dbReference type="Gene3D" id="2.120.10.30">
    <property type="entry name" value="TolB, C-terminal domain"/>
    <property type="match status" value="1"/>
</dbReference>
<dbReference type="Proteomes" id="UP000509667">
    <property type="component" value="Chromosome"/>
</dbReference>
<dbReference type="InterPro" id="IPR012938">
    <property type="entry name" value="Glc/Sorbosone_DH"/>
</dbReference>
<dbReference type="GeneID" id="56078240"/>
<dbReference type="RefSeq" id="WP_179911573.1">
    <property type="nucleotide sequence ID" value="NZ_CP058910.1"/>
</dbReference>
<keyword evidence="4" id="KW-1185">Reference proteome</keyword>
<evidence type="ECO:0000313" key="3">
    <source>
        <dbReference type="EMBL" id="QLH77651.1"/>
    </source>
</evidence>
<feature type="domain" description="Glucose/Sorbosone dehydrogenase" evidence="2">
    <location>
        <begin position="114"/>
        <end position="463"/>
    </location>
</feature>
<gene>
    <name evidence="3" type="ORF">HZS55_10215</name>
</gene>